<dbReference type="Gene3D" id="1.10.1900.10">
    <property type="entry name" value="c-terminal domain of poly(a) binding protein"/>
    <property type="match status" value="1"/>
</dbReference>
<proteinExistence type="predicted"/>
<feature type="transmembrane region" description="Helical" evidence="1">
    <location>
        <begin position="79"/>
        <end position="99"/>
    </location>
</feature>
<feature type="transmembrane region" description="Helical" evidence="1">
    <location>
        <begin position="175"/>
        <end position="198"/>
    </location>
</feature>
<feature type="transmembrane region" description="Helical" evidence="1">
    <location>
        <begin position="143"/>
        <end position="163"/>
    </location>
</feature>
<evidence type="ECO:0000313" key="2">
    <source>
        <dbReference type="EMBL" id="WOV83069.1"/>
    </source>
</evidence>
<accession>A0ABZ0KSY3</accession>
<protein>
    <recommendedName>
        <fullName evidence="4">DUF1129 domain-containing protein</fullName>
    </recommendedName>
</protein>
<evidence type="ECO:0008006" key="4">
    <source>
        <dbReference type="Google" id="ProtNLM"/>
    </source>
</evidence>
<organism evidence="2 3">
    <name type="scientific">Sporosarcina jeotgali</name>
    <dbReference type="NCBI Taxonomy" id="3020056"/>
    <lineage>
        <taxon>Bacteria</taxon>
        <taxon>Bacillati</taxon>
        <taxon>Bacillota</taxon>
        <taxon>Bacilli</taxon>
        <taxon>Bacillales</taxon>
        <taxon>Caryophanaceae</taxon>
        <taxon>Sporosarcina</taxon>
    </lineage>
</organism>
<keyword evidence="1" id="KW-0812">Transmembrane</keyword>
<keyword evidence="3" id="KW-1185">Reference proteome</keyword>
<reference evidence="2 3" key="1">
    <citation type="submission" date="2023-01" db="EMBL/GenBank/DDBJ databases">
        <title>Sporosarcina sp. nov., isolated from Korean tranditional fermented seafood 'Jeotgal'.</title>
        <authorList>
            <person name="Yang A.-I."/>
        </authorList>
    </citation>
    <scope>NUCLEOTIDE SEQUENCE [LARGE SCALE GENOMIC DNA]</scope>
    <source>
        <strain evidence="2 3">B2O-1</strain>
    </source>
</reference>
<feature type="transmembrane region" description="Helical" evidence="1">
    <location>
        <begin position="111"/>
        <end position="131"/>
    </location>
</feature>
<gene>
    <name evidence="2" type="ORF">PGH26_08975</name>
</gene>
<dbReference type="RefSeq" id="WP_323690742.1">
    <property type="nucleotide sequence ID" value="NZ_CP116341.1"/>
</dbReference>
<dbReference type="PANTHER" id="PTHR41307">
    <property type="entry name" value="MEMBRANE PROTEIN-RELATED"/>
    <property type="match status" value="1"/>
</dbReference>
<dbReference type="SUPFAM" id="SSF158560">
    <property type="entry name" value="BH3980-like"/>
    <property type="match status" value="1"/>
</dbReference>
<dbReference type="Proteomes" id="UP001303532">
    <property type="component" value="Chromosome"/>
</dbReference>
<keyword evidence="1" id="KW-0472">Membrane</keyword>
<evidence type="ECO:0000313" key="3">
    <source>
        <dbReference type="Proteomes" id="UP001303532"/>
    </source>
</evidence>
<evidence type="ECO:0000256" key="1">
    <source>
        <dbReference type="SAM" id="Phobius"/>
    </source>
</evidence>
<keyword evidence="1" id="KW-1133">Transmembrane helix</keyword>
<name>A0ABZ0KSY3_9BACL</name>
<sequence length="199" mass="22459">MSSEFALSRKSKKFLEDLRVYLITSKKSLDDVNDIVNDLEDHLYEAEQNGKTIEKIVGSSPKEYMEMVSGELTTDNKSWFKYICLIIFGSFTFMLFPDILTLDLSYSVLDIVSHIVISSMFLLFAFAYLKCTIIKKYMPVKRAILFLGLVILISAISFGIVYLNQNISSPIINFGTLGSIIIAVIMTVFLAGLVFWAAK</sequence>
<dbReference type="EMBL" id="CP116341">
    <property type="protein sequence ID" value="WOV83069.1"/>
    <property type="molecule type" value="Genomic_DNA"/>
</dbReference>
<dbReference type="PANTHER" id="PTHR41307:SF1">
    <property type="entry name" value="MEMBRANE PROTEIN"/>
    <property type="match status" value="1"/>
</dbReference>